<accession>A0A1S3JKS8</accession>
<dbReference type="Proteomes" id="UP000085678">
    <property type="component" value="Unplaced"/>
</dbReference>
<sequence length="187" mass="20457">MIRNKRTEGSYYQCIRHCSIGCCVTMMSYVFLIVSVIVLLIASSISGPLHASCKATWTFGEGCADVNKALVDQINKWKGPDGCKNGGEKCLYALKSSSATEIKATHETPKKHYVDDVSFEFSGSGSSCTVKGYSTSETWYAVLDYGTNYCNMFNLIQGAGLDKVSGYKEETSDSICTQRSSANCEIY</sequence>
<evidence type="ECO:0000256" key="1">
    <source>
        <dbReference type="SAM" id="Phobius"/>
    </source>
</evidence>
<dbReference type="RefSeq" id="XP_013410736.1">
    <property type="nucleotide sequence ID" value="XM_013555282.1"/>
</dbReference>
<proteinExistence type="predicted"/>
<dbReference type="PANTHER" id="PTHR38564:SF2">
    <property type="entry name" value="WU:FC46H12 PRECURSOR"/>
    <property type="match status" value="1"/>
</dbReference>
<dbReference type="PANTHER" id="PTHR38564">
    <property type="entry name" value="SI:CH73-250A16.5-RELATED"/>
    <property type="match status" value="1"/>
</dbReference>
<dbReference type="OrthoDB" id="5946254at2759"/>
<keyword evidence="1" id="KW-1133">Transmembrane helix</keyword>
<keyword evidence="1" id="KW-0472">Membrane</keyword>
<protein>
    <submittedName>
        <fullName evidence="3">Uncharacterized protein LOC106173937</fullName>
    </submittedName>
</protein>
<dbReference type="GeneID" id="106173937"/>
<keyword evidence="1" id="KW-0812">Transmembrane</keyword>
<dbReference type="KEGG" id="lak:106173937"/>
<feature type="transmembrane region" description="Helical" evidence="1">
    <location>
        <begin position="20"/>
        <end position="42"/>
    </location>
</feature>
<name>A0A1S3JKS8_LINAN</name>
<gene>
    <name evidence="3" type="primary">LOC106173937</name>
</gene>
<dbReference type="InParanoid" id="A0A1S3JKS8"/>
<reference evidence="3" key="1">
    <citation type="submission" date="2025-08" db="UniProtKB">
        <authorList>
            <consortium name="RefSeq"/>
        </authorList>
    </citation>
    <scope>IDENTIFICATION</scope>
    <source>
        <tissue evidence="3">Gonads</tissue>
    </source>
</reference>
<evidence type="ECO:0000313" key="3">
    <source>
        <dbReference type="RefSeq" id="XP_013410736.1"/>
    </source>
</evidence>
<keyword evidence="2" id="KW-1185">Reference proteome</keyword>
<dbReference type="AlphaFoldDB" id="A0A1S3JKS8"/>
<evidence type="ECO:0000313" key="2">
    <source>
        <dbReference type="Proteomes" id="UP000085678"/>
    </source>
</evidence>
<organism evidence="2 3">
    <name type="scientific">Lingula anatina</name>
    <name type="common">Brachiopod</name>
    <name type="synonym">Lingula unguis</name>
    <dbReference type="NCBI Taxonomy" id="7574"/>
    <lineage>
        <taxon>Eukaryota</taxon>
        <taxon>Metazoa</taxon>
        <taxon>Spiralia</taxon>
        <taxon>Lophotrochozoa</taxon>
        <taxon>Brachiopoda</taxon>
        <taxon>Linguliformea</taxon>
        <taxon>Lingulata</taxon>
        <taxon>Lingulida</taxon>
        <taxon>Linguloidea</taxon>
        <taxon>Lingulidae</taxon>
        <taxon>Lingula</taxon>
    </lineage>
</organism>